<feature type="transmembrane region" description="Helical" evidence="1">
    <location>
        <begin position="249"/>
        <end position="268"/>
    </location>
</feature>
<feature type="transmembrane region" description="Helical" evidence="1">
    <location>
        <begin position="378"/>
        <end position="398"/>
    </location>
</feature>
<feature type="transmembrane region" description="Helical" evidence="1">
    <location>
        <begin position="450"/>
        <end position="468"/>
    </location>
</feature>
<keyword evidence="1" id="KW-0472">Membrane</keyword>
<keyword evidence="1" id="KW-1133">Transmembrane helix</keyword>
<name>A0ABV3Y7P9_9ACTN</name>
<feature type="transmembrane region" description="Helical" evidence="1">
    <location>
        <begin position="354"/>
        <end position="373"/>
    </location>
</feature>
<sequence length="827" mass="88361">MKTERSVGGTGPPRPAPNRPGLAGWWSLFIAPHVGDIAGLIFVLVTALAYLSPALKDGLSFAPAELGRQLSILTVPNHPLPQIHNVVNGDIITQGVAWNTLDWNLVHHGQFPLWNAQSGNGLPQFLNFESAPLALPTLIGYLFPLRVSYLITILVKLLIAGTGAYVVVRLLGGRALPSTLAGITAMLSGPFAGWLGWSISGPLAWTGWIVAAAILLYRAPPGHRGWRYVLLAASSAFCIFGGFPEDYLLMAGALSLLFVATGITFKFVHHEVDWRGVGRLALGAGAGLAIASPLWLPGIAILRNSVRNTELPGGGIPLHSLSLLIAQGYDGLPIATAQFPHGTYFGALDYFETAAYVGVIALVLAGTCVVLAWRRPVVIGLVACVLGSALVTYDLGSHAPVQHLIADLGLGTVALQRVLTELCFAVAILAGLGLELVLRHWHESKVQRTLLAVIAILAVIIGVLWLHSSLPSVPLDGLGKLTSAQATALRRRSLCWPTFEIVLLAGVALTLVLFAHQPRRARQRNDYRVRSIFGGVMGLQAIFLIIAGVGINSYAHSAFPRTQAVTDIQHTVGTQLFGTDGPTVPCTSHSTQLCGLRTWNGVGIYPEMNLGYGLTELATHDPITPRAYFSDFPVPNTDRNATGLNLFAPNINSVGLARLYGVKYVLVQSPAPVPSGMRVVRSISVGGATINIAKVPNSHRFSFNGALGSTTSSANQRPDRVLTAHHPNDAQYVLKLRTPRPGRLAIRITDVPGWHATANGHPLALRRGAGDLMRTLVPQGTTMIVLTYRPTLLTVGEVFALISLGTLLFYGLFELSRRSTAIRMPPA</sequence>
<feature type="transmembrane region" description="Helical" evidence="1">
    <location>
        <begin position="792"/>
        <end position="813"/>
    </location>
</feature>
<evidence type="ECO:0000313" key="3">
    <source>
        <dbReference type="Proteomes" id="UP001560267"/>
    </source>
</evidence>
<feature type="transmembrane region" description="Helical" evidence="1">
    <location>
        <begin position="25"/>
        <end position="51"/>
    </location>
</feature>
<feature type="transmembrane region" description="Helical" evidence="1">
    <location>
        <begin position="149"/>
        <end position="168"/>
    </location>
</feature>
<evidence type="ECO:0000313" key="2">
    <source>
        <dbReference type="EMBL" id="MEX6430558.1"/>
    </source>
</evidence>
<accession>A0ABV3Y7P9</accession>
<comment type="caution">
    <text evidence="2">The sequence shown here is derived from an EMBL/GenBank/DDBJ whole genome shotgun (WGS) entry which is preliminary data.</text>
</comment>
<reference evidence="2 3" key="1">
    <citation type="submission" date="2024-07" db="EMBL/GenBank/DDBJ databases">
        <title>Draft Genome Sequence of Ferrimicrobium acidiphilum Strain YE2023, Isolated from a Pulp of Bioleach Reactor.</title>
        <authorList>
            <person name="Elkina Y.A."/>
            <person name="Bulaeva A.G."/>
            <person name="Beletsky A.V."/>
            <person name="Mardanov A.V."/>
        </authorList>
    </citation>
    <scope>NUCLEOTIDE SEQUENCE [LARGE SCALE GENOMIC DNA]</scope>
    <source>
        <strain evidence="2 3">YE2023</strain>
    </source>
</reference>
<dbReference type="RefSeq" id="WP_369084856.1">
    <property type="nucleotide sequence ID" value="NZ_JBFSHR010000061.1"/>
</dbReference>
<feature type="transmembrane region" description="Helical" evidence="1">
    <location>
        <begin position="280"/>
        <end position="302"/>
    </location>
</feature>
<dbReference type="PANTHER" id="PTHR38454:SF1">
    <property type="entry name" value="INTEGRAL MEMBRANE PROTEIN"/>
    <property type="match status" value="1"/>
</dbReference>
<feature type="transmembrane region" description="Helical" evidence="1">
    <location>
        <begin position="418"/>
        <end position="438"/>
    </location>
</feature>
<gene>
    <name evidence="2" type="ORF">AB6A68_12050</name>
</gene>
<keyword evidence="1" id="KW-0812">Transmembrane</keyword>
<protein>
    <recommendedName>
        <fullName evidence="4">Membrane protein YfhO</fullName>
    </recommendedName>
</protein>
<proteinExistence type="predicted"/>
<feature type="transmembrane region" description="Helical" evidence="1">
    <location>
        <begin position="203"/>
        <end position="219"/>
    </location>
</feature>
<dbReference type="Proteomes" id="UP001560267">
    <property type="component" value="Unassembled WGS sequence"/>
</dbReference>
<feature type="transmembrane region" description="Helical" evidence="1">
    <location>
        <begin position="496"/>
        <end position="515"/>
    </location>
</feature>
<feature type="transmembrane region" description="Helical" evidence="1">
    <location>
        <begin position="527"/>
        <end position="551"/>
    </location>
</feature>
<feature type="transmembrane region" description="Helical" evidence="1">
    <location>
        <begin position="226"/>
        <end position="243"/>
    </location>
</feature>
<organism evidence="2 3">
    <name type="scientific">Ferrimicrobium acidiphilum</name>
    <dbReference type="NCBI Taxonomy" id="121039"/>
    <lineage>
        <taxon>Bacteria</taxon>
        <taxon>Bacillati</taxon>
        <taxon>Actinomycetota</taxon>
        <taxon>Acidimicrobiia</taxon>
        <taxon>Acidimicrobiales</taxon>
        <taxon>Acidimicrobiaceae</taxon>
        <taxon>Ferrimicrobium</taxon>
    </lineage>
</organism>
<evidence type="ECO:0000256" key="1">
    <source>
        <dbReference type="SAM" id="Phobius"/>
    </source>
</evidence>
<dbReference type="InterPro" id="IPR018580">
    <property type="entry name" value="Uncharacterised_YfhO"/>
</dbReference>
<keyword evidence="3" id="KW-1185">Reference proteome</keyword>
<dbReference type="PANTHER" id="PTHR38454">
    <property type="entry name" value="INTEGRAL MEMBRANE PROTEIN-RELATED"/>
    <property type="match status" value="1"/>
</dbReference>
<evidence type="ECO:0008006" key="4">
    <source>
        <dbReference type="Google" id="ProtNLM"/>
    </source>
</evidence>
<dbReference type="EMBL" id="JBFSHR010000061">
    <property type="protein sequence ID" value="MEX6430558.1"/>
    <property type="molecule type" value="Genomic_DNA"/>
</dbReference>